<keyword evidence="3" id="KW-1185">Reference proteome</keyword>
<proteinExistence type="predicted"/>
<name>A0A089YUE1_9PSED</name>
<evidence type="ECO:0000256" key="1">
    <source>
        <dbReference type="SAM" id="MobiDB-lite"/>
    </source>
</evidence>
<dbReference type="AlphaFoldDB" id="A0A089YUE1"/>
<dbReference type="Proteomes" id="UP000029499">
    <property type="component" value="Chromosome"/>
</dbReference>
<dbReference type="KEGG" id="prh:LT40_07910"/>
<organism evidence="2 3">
    <name type="scientific">Pseudomonas rhizosphaerae</name>
    <dbReference type="NCBI Taxonomy" id="216142"/>
    <lineage>
        <taxon>Bacteria</taxon>
        <taxon>Pseudomonadati</taxon>
        <taxon>Pseudomonadota</taxon>
        <taxon>Gammaproteobacteria</taxon>
        <taxon>Pseudomonadales</taxon>
        <taxon>Pseudomonadaceae</taxon>
        <taxon>Pseudomonas</taxon>
    </lineage>
</organism>
<protein>
    <recommendedName>
        <fullName evidence="4">Type III secretion protein</fullName>
    </recommendedName>
</protein>
<gene>
    <name evidence="2" type="ORF">LT40_07910</name>
</gene>
<dbReference type="HOGENOM" id="CLU_150691_0_0_6"/>
<accession>A0A089YUE1</accession>
<evidence type="ECO:0000313" key="3">
    <source>
        <dbReference type="Proteomes" id="UP000029499"/>
    </source>
</evidence>
<sequence length="108" mass="11179">MARQPAIAPTGTSPAQLGAGVLDNLDGFFNRTQRFAERAADLGARPSDRPAGAPTVGHSTPSPGPADPQLQKVVESLSLMFDHSIETQMVVRGATQVSGAANTLLKGQ</sequence>
<reference evidence="2 3" key="1">
    <citation type="journal article" date="2015" name="J. Biotechnol.">
        <title>Complete genome sequence of Pseudomonas rhizosphaerae IH5T (=DSM 16299T), a phosphate-solubilizing rhizobacterium for bacterial biofertilizer.</title>
        <authorList>
            <person name="Kwak Y."/>
            <person name="Jung B.K."/>
            <person name="Shin J.H."/>
        </authorList>
    </citation>
    <scope>NUCLEOTIDE SEQUENCE [LARGE SCALE GENOMIC DNA]</scope>
    <source>
        <strain evidence="2">DSM 16299</strain>
    </source>
</reference>
<dbReference type="STRING" id="216142.LT40_07910"/>
<feature type="region of interest" description="Disordered" evidence="1">
    <location>
        <begin position="39"/>
        <end position="67"/>
    </location>
</feature>
<dbReference type="OrthoDB" id="6889398at2"/>
<dbReference type="EMBL" id="CP009533">
    <property type="protein sequence ID" value="AIS17330.1"/>
    <property type="molecule type" value="Genomic_DNA"/>
</dbReference>
<evidence type="ECO:0008006" key="4">
    <source>
        <dbReference type="Google" id="ProtNLM"/>
    </source>
</evidence>
<evidence type="ECO:0000313" key="2">
    <source>
        <dbReference type="EMBL" id="AIS17330.1"/>
    </source>
</evidence>